<name>A0A809S8M2_9PROT</name>
<dbReference type="AlphaFoldDB" id="A0A809S8M2"/>
<dbReference type="RefSeq" id="WP_162084529.1">
    <property type="nucleotide sequence ID" value="NZ_AP021881.1"/>
</dbReference>
<proteinExistence type="predicted"/>
<evidence type="ECO:0000256" key="1">
    <source>
        <dbReference type="SAM" id="MobiDB-lite"/>
    </source>
</evidence>
<dbReference type="SUPFAM" id="SSF160387">
    <property type="entry name" value="NosL/MerB-like"/>
    <property type="match status" value="1"/>
</dbReference>
<evidence type="ECO:0008006" key="4">
    <source>
        <dbReference type="Google" id="ProtNLM"/>
    </source>
</evidence>
<dbReference type="Pfam" id="PF03243">
    <property type="entry name" value="MerB"/>
    <property type="match status" value="1"/>
</dbReference>
<protein>
    <recommendedName>
        <fullName evidence="4">Organomercurial lyase</fullName>
    </recommendedName>
</protein>
<dbReference type="Gene3D" id="3.30.450.410">
    <property type="match status" value="1"/>
</dbReference>
<organism evidence="2 3">
    <name type="scientific">Sulfuriferula nivalis</name>
    <dbReference type="NCBI Taxonomy" id="2675298"/>
    <lineage>
        <taxon>Bacteria</taxon>
        <taxon>Pseudomonadati</taxon>
        <taxon>Pseudomonadota</taxon>
        <taxon>Betaproteobacteria</taxon>
        <taxon>Nitrosomonadales</taxon>
        <taxon>Sulfuricellaceae</taxon>
        <taxon>Sulfuriferula</taxon>
    </lineage>
</organism>
<dbReference type="GO" id="GO:0018836">
    <property type="term" value="F:alkylmercury lyase activity"/>
    <property type="evidence" value="ECO:0007669"/>
    <property type="project" value="InterPro"/>
</dbReference>
<evidence type="ECO:0000313" key="3">
    <source>
        <dbReference type="Proteomes" id="UP000463939"/>
    </source>
</evidence>
<dbReference type="InterPro" id="IPR004927">
    <property type="entry name" value="MerB"/>
</dbReference>
<dbReference type="EMBL" id="AP021881">
    <property type="protein sequence ID" value="BBP00633.1"/>
    <property type="molecule type" value="Genomic_DNA"/>
</dbReference>
<reference evidence="3" key="1">
    <citation type="submission" date="2019-11" db="EMBL/GenBank/DDBJ databases">
        <title>Isolation and characterization of a novel species in the genus Sulfuriferula.</title>
        <authorList>
            <person name="Mochizuki J."/>
            <person name="Kojima H."/>
            <person name="Fukui M."/>
        </authorList>
    </citation>
    <scope>NUCLEOTIDE SEQUENCE [LARGE SCALE GENOMIC DNA]</scope>
    <source>
        <strain evidence="3">SGTM</strain>
    </source>
</reference>
<gene>
    <name evidence="2" type="ORF">SFSGTM_13410</name>
</gene>
<dbReference type="InterPro" id="IPR053717">
    <property type="entry name" value="MerB_lyase_sf"/>
</dbReference>
<sequence>MIATSHALKNLHRLRIEFPLQARIETADRAIRDAYAVVLLAWLRGGIAPQFDIIPQSQVDQLTALDAVVVTDAGLGCYPFSAVKTEIEVEFGGHCLSAMCAIDALAIPFLARLPVIIRSRCHSCQTPLAIAMDTSGTITSVSPVGTCVEYRQLANEHVSCCSDLCPGIGFLCTSCAEMVCGSEDIMPLEDAVERSRYRGEIFPNHQITQHNFVSPSNGILITVPRGDDIDSPHTHPRALRAQSPATAELPQAQRHAA</sequence>
<dbReference type="KEGG" id="sniv:SFSGTM_13410"/>
<evidence type="ECO:0000313" key="2">
    <source>
        <dbReference type="EMBL" id="BBP00633.1"/>
    </source>
</evidence>
<dbReference type="Proteomes" id="UP000463939">
    <property type="component" value="Chromosome"/>
</dbReference>
<keyword evidence="3" id="KW-1185">Reference proteome</keyword>
<accession>A0A809S8M2</accession>
<feature type="region of interest" description="Disordered" evidence="1">
    <location>
        <begin position="225"/>
        <end position="257"/>
    </location>
</feature>